<name>A0ABU5RVQ3_9CYAN</name>
<dbReference type="RefSeq" id="WP_323305835.1">
    <property type="nucleotide sequence ID" value="NZ_JAYGHX010000006.1"/>
</dbReference>
<dbReference type="Proteomes" id="UP001304461">
    <property type="component" value="Unassembled WGS sequence"/>
</dbReference>
<dbReference type="InterPro" id="IPR029058">
    <property type="entry name" value="AB_hydrolase_fold"/>
</dbReference>
<dbReference type="InterPro" id="IPR046879">
    <property type="entry name" value="KANL3/Tex30_Abhydrolase"/>
</dbReference>
<evidence type="ECO:0000259" key="1">
    <source>
        <dbReference type="Pfam" id="PF20408"/>
    </source>
</evidence>
<organism evidence="2 3">
    <name type="scientific">Cyanobium gracile UHCC 0139</name>
    <dbReference type="NCBI Taxonomy" id="3110308"/>
    <lineage>
        <taxon>Bacteria</taxon>
        <taxon>Bacillati</taxon>
        <taxon>Cyanobacteriota</taxon>
        <taxon>Cyanophyceae</taxon>
        <taxon>Synechococcales</taxon>
        <taxon>Prochlorococcaceae</taxon>
        <taxon>Cyanobium</taxon>
    </lineage>
</organism>
<evidence type="ECO:0000313" key="3">
    <source>
        <dbReference type="Proteomes" id="UP001304461"/>
    </source>
</evidence>
<dbReference type="PANTHER" id="PTHR13136">
    <property type="entry name" value="TESTIS DEVELOPMENT PROTEIN PRTD"/>
    <property type="match status" value="1"/>
</dbReference>
<sequence length="219" mass="23861">MGTSSDPRLIDGPDDAPATVLLAHGAGAPMDSPFMAAIAGGMAAAGWRVVRFEFGYMARMRETGRRQGPERMPVLQEAFRQQVRLETGERPERPLFIGGKSMGGRVASLLVEELAASDGVRGCLCLGYPFHPPGKPLQLRTEHLAALRTPTLILQGERDTFGRREEVDTYSLSPAVQLGWIPSGDHSFKPTRSSGLSEAENWATAVDWSDRFLREVLVG</sequence>
<dbReference type="EMBL" id="JAYGHX010000006">
    <property type="protein sequence ID" value="MEA5391852.1"/>
    <property type="molecule type" value="Genomic_DNA"/>
</dbReference>
<feature type="domain" description="KANL3/Tex30 alpha/beta hydrolase-like" evidence="1">
    <location>
        <begin position="18"/>
        <end position="212"/>
    </location>
</feature>
<protein>
    <submittedName>
        <fullName evidence="2">Alpha/beta family hydrolase</fullName>
    </submittedName>
</protein>
<evidence type="ECO:0000313" key="2">
    <source>
        <dbReference type="EMBL" id="MEA5391852.1"/>
    </source>
</evidence>
<dbReference type="Gene3D" id="3.40.50.1820">
    <property type="entry name" value="alpha/beta hydrolase"/>
    <property type="match status" value="1"/>
</dbReference>
<dbReference type="PANTHER" id="PTHR13136:SF11">
    <property type="entry name" value="TESTIS-EXPRESSED PROTEIN 30"/>
    <property type="match status" value="1"/>
</dbReference>
<dbReference type="InterPro" id="IPR026555">
    <property type="entry name" value="NSL3/Tex30"/>
</dbReference>
<keyword evidence="3" id="KW-1185">Reference proteome</keyword>
<dbReference type="Pfam" id="PF20408">
    <property type="entry name" value="Abhydrolase_11"/>
    <property type="match status" value="1"/>
</dbReference>
<gene>
    <name evidence="2" type="ORF">VB738_11350</name>
</gene>
<dbReference type="SUPFAM" id="SSF53474">
    <property type="entry name" value="alpha/beta-Hydrolases"/>
    <property type="match status" value="1"/>
</dbReference>
<comment type="caution">
    <text evidence="2">The sequence shown here is derived from an EMBL/GenBank/DDBJ whole genome shotgun (WGS) entry which is preliminary data.</text>
</comment>
<keyword evidence="2" id="KW-0378">Hydrolase</keyword>
<dbReference type="GO" id="GO:0016787">
    <property type="term" value="F:hydrolase activity"/>
    <property type="evidence" value="ECO:0007669"/>
    <property type="project" value="UniProtKB-KW"/>
</dbReference>
<proteinExistence type="predicted"/>
<reference evidence="2 3" key="1">
    <citation type="submission" date="2023-12" db="EMBL/GenBank/DDBJ databases">
        <title>Baltic Sea Cyanobacteria.</title>
        <authorList>
            <person name="Delbaje E."/>
            <person name="Fewer D.P."/>
            <person name="Shishido T.K."/>
        </authorList>
    </citation>
    <scope>NUCLEOTIDE SEQUENCE [LARGE SCALE GENOMIC DNA]</scope>
    <source>
        <strain evidence="2 3">UHCC 0139</strain>
    </source>
</reference>
<accession>A0ABU5RVQ3</accession>